<dbReference type="AlphaFoldDB" id="A0AAJ3NP70"/>
<name>A0AAJ3NP70_9MYCO</name>
<sequence length="172" mass="19118">MTERGRHARTTRIDEDPSAAQAETAGREATLPFDPELVRLVQFINAVDTAEVGLTLHVKGCIVSGMLISAAQFYRLLVSEFSDPNRSNGEGATTLADFYRPALQKVEKAIATQPDEELPDPPRHIHFRHAQTVVNGQGSFIRSLWRGRLTEVDGWSFGNFGPIPRLDHQIDL</sequence>
<feature type="compositionally biased region" description="Basic and acidic residues" evidence="1">
    <location>
        <begin position="1"/>
        <end position="15"/>
    </location>
</feature>
<evidence type="ECO:0000313" key="2">
    <source>
        <dbReference type="EMBL" id="ORW70551.1"/>
    </source>
</evidence>
<dbReference type="RefSeq" id="WP_085256545.1">
    <property type="nucleotide sequence ID" value="NZ_AP022573.1"/>
</dbReference>
<proteinExistence type="predicted"/>
<reference evidence="2 3" key="1">
    <citation type="submission" date="2016-01" db="EMBL/GenBank/DDBJ databases">
        <title>The new phylogeny of the genus Mycobacterium.</title>
        <authorList>
            <person name="Tarcisio F."/>
            <person name="Conor M."/>
            <person name="Antonella G."/>
            <person name="Elisabetta G."/>
            <person name="Giulia F.S."/>
            <person name="Sara T."/>
            <person name="Anna F."/>
            <person name="Clotilde B."/>
            <person name="Roberto B."/>
            <person name="Veronica D.S."/>
            <person name="Fabio R."/>
            <person name="Monica P."/>
            <person name="Olivier J."/>
            <person name="Enrico T."/>
            <person name="Nicola S."/>
        </authorList>
    </citation>
    <scope>NUCLEOTIDE SEQUENCE [LARGE SCALE GENOMIC DNA]</scope>
    <source>
        <strain evidence="2 3">DSM 44616</strain>
    </source>
</reference>
<accession>A0AAJ3NP70</accession>
<evidence type="ECO:0000313" key="3">
    <source>
        <dbReference type="Proteomes" id="UP000193387"/>
    </source>
</evidence>
<dbReference type="EMBL" id="LQPR01000039">
    <property type="protein sequence ID" value="ORW70551.1"/>
    <property type="molecule type" value="Genomic_DNA"/>
</dbReference>
<gene>
    <name evidence="2" type="ORF">AWC23_16935</name>
</gene>
<evidence type="ECO:0000256" key="1">
    <source>
        <dbReference type="SAM" id="MobiDB-lite"/>
    </source>
</evidence>
<organism evidence="2 3">
    <name type="scientific">Mycobacterium saskatchewanense</name>
    <dbReference type="NCBI Taxonomy" id="220927"/>
    <lineage>
        <taxon>Bacteria</taxon>
        <taxon>Bacillati</taxon>
        <taxon>Actinomycetota</taxon>
        <taxon>Actinomycetes</taxon>
        <taxon>Mycobacteriales</taxon>
        <taxon>Mycobacteriaceae</taxon>
        <taxon>Mycobacterium</taxon>
        <taxon>Mycobacterium simiae complex</taxon>
    </lineage>
</organism>
<feature type="region of interest" description="Disordered" evidence="1">
    <location>
        <begin position="1"/>
        <end position="28"/>
    </location>
</feature>
<dbReference type="Proteomes" id="UP000193387">
    <property type="component" value="Unassembled WGS sequence"/>
</dbReference>
<protein>
    <recommendedName>
        <fullName evidence="4">Gas vesicle protein</fullName>
    </recommendedName>
</protein>
<comment type="caution">
    <text evidence="2">The sequence shown here is derived from an EMBL/GenBank/DDBJ whole genome shotgun (WGS) entry which is preliminary data.</text>
</comment>
<evidence type="ECO:0008006" key="4">
    <source>
        <dbReference type="Google" id="ProtNLM"/>
    </source>
</evidence>
<keyword evidence="3" id="KW-1185">Reference proteome</keyword>